<dbReference type="CDD" id="cd06097">
    <property type="entry name" value="Aspergillopepsin_like"/>
    <property type="match status" value="1"/>
</dbReference>
<evidence type="ECO:0000256" key="4">
    <source>
        <dbReference type="ARBA" id="ARBA00022801"/>
    </source>
</evidence>
<dbReference type="SUPFAM" id="SSF50630">
    <property type="entry name" value="Acid proteases"/>
    <property type="match status" value="1"/>
</dbReference>
<dbReference type="GO" id="GO:0006508">
    <property type="term" value="P:proteolysis"/>
    <property type="evidence" value="ECO:0007669"/>
    <property type="project" value="UniProtKB-KW"/>
</dbReference>
<proteinExistence type="inferred from homology"/>
<dbReference type="AlphaFoldDB" id="A0A5N5XIG8"/>
<organism evidence="8 9">
    <name type="scientific">Aspergillus leporis</name>
    <dbReference type="NCBI Taxonomy" id="41062"/>
    <lineage>
        <taxon>Eukaryota</taxon>
        <taxon>Fungi</taxon>
        <taxon>Dikarya</taxon>
        <taxon>Ascomycota</taxon>
        <taxon>Pezizomycotina</taxon>
        <taxon>Eurotiomycetes</taxon>
        <taxon>Eurotiomycetidae</taxon>
        <taxon>Eurotiales</taxon>
        <taxon>Aspergillaceae</taxon>
        <taxon>Aspergillus</taxon>
        <taxon>Aspergillus subgen. Circumdati</taxon>
    </lineage>
</organism>
<evidence type="ECO:0000313" key="9">
    <source>
        <dbReference type="Proteomes" id="UP000326565"/>
    </source>
</evidence>
<dbReference type="OrthoDB" id="2747330at2759"/>
<keyword evidence="3" id="KW-0064">Aspartyl protease</keyword>
<evidence type="ECO:0000256" key="5">
    <source>
        <dbReference type="PIRSR" id="PIRSR601461-1"/>
    </source>
</evidence>
<dbReference type="InterPro" id="IPR001461">
    <property type="entry name" value="Aspartic_peptidase_A1"/>
</dbReference>
<feature type="region of interest" description="Disordered" evidence="6">
    <location>
        <begin position="123"/>
        <end position="145"/>
    </location>
</feature>
<dbReference type="Gene3D" id="2.40.70.10">
    <property type="entry name" value="Acid Proteases"/>
    <property type="match status" value="2"/>
</dbReference>
<name>A0A5N5XIG8_9EURO</name>
<dbReference type="InterPro" id="IPR021109">
    <property type="entry name" value="Peptidase_aspartic_dom_sf"/>
</dbReference>
<feature type="active site" evidence="5">
    <location>
        <position position="108"/>
    </location>
</feature>
<dbReference type="EMBL" id="ML732152">
    <property type="protein sequence ID" value="KAB8079242.1"/>
    <property type="molecule type" value="Genomic_DNA"/>
</dbReference>
<evidence type="ECO:0000259" key="7">
    <source>
        <dbReference type="PROSITE" id="PS51767"/>
    </source>
</evidence>
<sequence length="420" mass="45919">MTSKVFLVENPNYRKCGTKSYVHLMRKYRLQPTKEGPYSIGRAIHQTGRPFTSKPIGGKVHFHDVMRKQLPGNDHLQQVEIDDIQNDANLFAPVNIGTASQTFNLLLDTASPDLWVRSSDLPNDTPQGSEGNHCFNPSESSSFKDIEDSPWKVSYVDGSTVSGSIGTDDITIGGAAIKAQPVQLAKAMSPAFTQASADGVLGLAFGIINHVQQDTKALSERLNTGDNLAPSAKLFTVKLGSWGDGELRKPFYTFGHVDQDVVRYCGNDIHHTPIDNSRGYWMFESASTTIDGKAVDRSQNKAVVDTGTELTLLDDQTCQAVYDCIPRAFYDGDSQGYLIPTDTVVDKLPFIQVAVGEKLFTMSRESLMFAEAKPGYVYGGIQSRGSLEFDVLGGTFLDGIYAVFDIGSLKFGAVQTRTKD</sequence>
<evidence type="ECO:0000256" key="6">
    <source>
        <dbReference type="SAM" id="MobiDB-lite"/>
    </source>
</evidence>
<keyword evidence="2" id="KW-0645">Protease</keyword>
<evidence type="ECO:0000256" key="1">
    <source>
        <dbReference type="ARBA" id="ARBA00007447"/>
    </source>
</evidence>
<dbReference type="InterPro" id="IPR033121">
    <property type="entry name" value="PEPTIDASE_A1"/>
</dbReference>
<feature type="active site" evidence="5">
    <location>
        <position position="305"/>
    </location>
</feature>
<feature type="compositionally biased region" description="Polar residues" evidence="6">
    <location>
        <begin position="123"/>
        <end position="141"/>
    </location>
</feature>
<dbReference type="Proteomes" id="UP000326565">
    <property type="component" value="Unassembled WGS sequence"/>
</dbReference>
<dbReference type="Pfam" id="PF00026">
    <property type="entry name" value="Asp"/>
    <property type="match status" value="1"/>
</dbReference>
<accession>A0A5N5XIG8</accession>
<reference evidence="8 9" key="1">
    <citation type="submission" date="2019-04" db="EMBL/GenBank/DDBJ databases">
        <title>Friends and foes A comparative genomics study of 23 Aspergillus species from section Flavi.</title>
        <authorList>
            <consortium name="DOE Joint Genome Institute"/>
            <person name="Kjaerbolling I."/>
            <person name="Vesth T."/>
            <person name="Frisvad J.C."/>
            <person name="Nybo J.L."/>
            <person name="Theobald S."/>
            <person name="Kildgaard S."/>
            <person name="Isbrandt T."/>
            <person name="Kuo A."/>
            <person name="Sato A."/>
            <person name="Lyhne E.K."/>
            <person name="Kogle M.E."/>
            <person name="Wiebenga A."/>
            <person name="Kun R.S."/>
            <person name="Lubbers R.J."/>
            <person name="Makela M.R."/>
            <person name="Barry K."/>
            <person name="Chovatia M."/>
            <person name="Clum A."/>
            <person name="Daum C."/>
            <person name="Haridas S."/>
            <person name="He G."/>
            <person name="LaButti K."/>
            <person name="Lipzen A."/>
            <person name="Mondo S."/>
            <person name="Riley R."/>
            <person name="Salamov A."/>
            <person name="Simmons B.A."/>
            <person name="Magnuson J.K."/>
            <person name="Henrissat B."/>
            <person name="Mortensen U.H."/>
            <person name="Larsen T.O."/>
            <person name="Devries R.P."/>
            <person name="Grigoriev I.V."/>
            <person name="Machida M."/>
            <person name="Baker S.E."/>
            <person name="Andersen M.R."/>
        </authorList>
    </citation>
    <scope>NUCLEOTIDE SEQUENCE [LARGE SCALE GENOMIC DNA]</scope>
    <source>
        <strain evidence="8 9">CBS 151.66</strain>
    </source>
</reference>
<keyword evidence="9" id="KW-1185">Reference proteome</keyword>
<evidence type="ECO:0000256" key="2">
    <source>
        <dbReference type="ARBA" id="ARBA00022670"/>
    </source>
</evidence>
<dbReference type="PANTHER" id="PTHR47966:SF1">
    <property type="entry name" value="ASPARTYL PROTEINASE"/>
    <property type="match status" value="1"/>
</dbReference>
<comment type="similarity">
    <text evidence="1">Belongs to the peptidase A1 family.</text>
</comment>
<keyword evidence="4" id="KW-0378">Hydrolase</keyword>
<evidence type="ECO:0000313" key="8">
    <source>
        <dbReference type="EMBL" id="KAB8079242.1"/>
    </source>
</evidence>
<dbReference type="PRINTS" id="PR00792">
    <property type="entry name" value="PEPSIN"/>
</dbReference>
<gene>
    <name evidence="8" type="ORF">BDV29DRAFT_101050</name>
</gene>
<feature type="domain" description="Peptidase A1" evidence="7">
    <location>
        <begin position="90"/>
        <end position="414"/>
    </location>
</feature>
<evidence type="ECO:0000256" key="3">
    <source>
        <dbReference type="ARBA" id="ARBA00022750"/>
    </source>
</evidence>
<protein>
    <submittedName>
        <fullName evidence="8">Aspartic peptidase domain-containing protein</fullName>
    </submittedName>
</protein>
<dbReference type="InterPro" id="IPR034163">
    <property type="entry name" value="Aspergillopepsin-like_cat_dom"/>
</dbReference>
<dbReference type="PROSITE" id="PS51767">
    <property type="entry name" value="PEPTIDASE_A1"/>
    <property type="match status" value="1"/>
</dbReference>
<dbReference type="PANTHER" id="PTHR47966">
    <property type="entry name" value="BETA-SITE APP-CLEAVING ENZYME, ISOFORM A-RELATED"/>
    <property type="match status" value="1"/>
</dbReference>
<dbReference type="GO" id="GO:0004190">
    <property type="term" value="F:aspartic-type endopeptidase activity"/>
    <property type="evidence" value="ECO:0007669"/>
    <property type="project" value="UniProtKB-KW"/>
</dbReference>